<gene>
    <name evidence="6" type="ordered locus">ACP_2151</name>
</gene>
<dbReference type="Proteomes" id="UP000002207">
    <property type="component" value="Chromosome"/>
</dbReference>
<dbReference type="eggNOG" id="COG1629">
    <property type="taxonomic scope" value="Bacteria"/>
</dbReference>
<feature type="chain" id="PRO_5002909216" evidence="4">
    <location>
        <begin position="29"/>
        <end position="910"/>
    </location>
</feature>
<evidence type="ECO:0000259" key="5">
    <source>
        <dbReference type="Pfam" id="PF07715"/>
    </source>
</evidence>
<dbReference type="InterPro" id="IPR036942">
    <property type="entry name" value="Beta-barrel_TonB_sf"/>
</dbReference>
<dbReference type="SUPFAM" id="SSF56935">
    <property type="entry name" value="Porins"/>
    <property type="match status" value="1"/>
</dbReference>
<dbReference type="Gene3D" id="2.170.130.10">
    <property type="entry name" value="TonB-dependent receptor, plug domain"/>
    <property type="match status" value="1"/>
</dbReference>
<feature type="signal peptide" evidence="4">
    <location>
        <begin position="1"/>
        <end position="28"/>
    </location>
</feature>
<comment type="subcellular location">
    <subcellularLocation>
        <location evidence="1">Cell outer membrane</location>
    </subcellularLocation>
</comment>
<dbReference type="Gene3D" id="2.40.170.20">
    <property type="entry name" value="TonB-dependent receptor, beta-barrel domain"/>
    <property type="match status" value="1"/>
</dbReference>
<name>C1F9J4_ACIC5</name>
<reference evidence="6 7" key="1">
    <citation type="journal article" date="2009" name="Appl. Environ. Microbiol.">
        <title>Three genomes from the phylum Acidobacteria provide insight into the lifestyles of these microorganisms in soils.</title>
        <authorList>
            <person name="Ward N.L."/>
            <person name="Challacombe J.F."/>
            <person name="Janssen P.H."/>
            <person name="Henrissat B."/>
            <person name="Coutinho P.M."/>
            <person name="Wu M."/>
            <person name="Xie G."/>
            <person name="Haft D.H."/>
            <person name="Sait M."/>
            <person name="Badger J."/>
            <person name="Barabote R.D."/>
            <person name="Bradley B."/>
            <person name="Brettin T.S."/>
            <person name="Brinkac L.M."/>
            <person name="Bruce D."/>
            <person name="Creasy T."/>
            <person name="Daugherty S.C."/>
            <person name="Davidsen T.M."/>
            <person name="DeBoy R.T."/>
            <person name="Detter J.C."/>
            <person name="Dodson R.J."/>
            <person name="Durkin A.S."/>
            <person name="Ganapathy A."/>
            <person name="Gwinn-Giglio M."/>
            <person name="Han C.S."/>
            <person name="Khouri H."/>
            <person name="Kiss H."/>
            <person name="Kothari S.P."/>
            <person name="Madupu R."/>
            <person name="Nelson K.E."/>
            <person name="Nelson W.C."/>
            <person name="Paulsen I."/>
            <person name="Penn K."/>
            <person name="Ren Q."/>
            <person name="Rosovitz M.J."/>
            <person name="Selengut J.D."/>
            <person name="Shrivastava S."/>
            <person name="Sullivan S.A."/>
            <person name="Tapia R."/>
            <person name="Thompson L.S."/>
            <person name="Watkins K.L."/>
            <person name="Yang Q."/>
            <person name="Yu C."/>
            <person name="Zafar N."/>
            <person name="Zhou L."/>
            <person name="Kuske C.R."/>
        </authorList>
    </citation>
    <scope>NUCLEOTIDE SEQUENCE [LARGE SCALE GENOMIC DNA]</scope>
    <source>
        <strain evidence="7">ATCC 51196 / DSM 11244 / BCRC 80197 / JCM 7670 / NBRC 15755 / NCIMB 13165 / 161</strain>
    </source>
</reference>
<dbReference type="InterPro" id="IPR037066">
    <property type="entry name" value="Plug_dom_sf"/>
</dbReference>
<evidence type="ECO:0000256" key="2">
    <source>
        <dbReference type="ARBA" id="ARBA00023136"/>
    </source>
</evidence>
<evidence type="ECO:0000313" key="6">
    <source>
        <dbReference type="EMBL" id="ACO34463.1"/>
    </source>
</evidence>
<dbReference type="InParanoid" id="C1F9J4"/>
<keyword evidence="2" id="KW-0472">Membrane</keyword>
<dbReference type="SUPFAM" id="SSF49452">
    <property type="entry name" value="Starch-binding domain-like"/>
    <property type="match status" value="1"/>
</dbReference>
<proteinExistence type="predicted"/>
<keyword evidence="4" id="KW-0732">Signal</keyword>
<dbReference type="GO" id="GO:0009279">
    <property type="term" value="C:cell outer membrane"/>
    <property type="evidence" value="ECO:0007669"/>
    <property type="project" value="UniProtKB-SubCell"/>
</dbReference>
<dbReference type="STRING" id="240015.ACP_2151"/>
<organism evidence="6 7">
    <name type="scientific">Acidobacterium capsulatum (strain ATCC 51196 / DSM 11244 / BCRC 80197 / JCM 7670 / NBRC 15755 / NCIMB 13165 / 161)</name>
    <dbReference type="NCBI Taxonomy" id="240015"/>
    <lineage>
        <taxon>Bacteria</taxon>
        <taxon>Pseudomonadati</taxon>
        <taxon>Acidobacteriota</taxon>
        <taxon>Terriglobia</taxon>
        <taxon>Terriglobales</taxon>
        <taxon>Acidobacteriaceae</taxon>
        <taxon>Acidobacterium</taxon>
    </lineage>
</organism>
<sequence>MSFSTLARKVLILSLLCFPFFLAANAWAQDTATLNGTVTDNTGAVIPGAKISVHNAVSGLARSAVTDDSGNFIFHNLPYGNYTVTVLSKGFATSKQTIGLTSAVPVNLNIGLKIGAAAQTVTVQGAAPLTTDTSLRTSMDRHAFSKIPLENPSSALSSLVTMMAPGVAADSNGMMHGLGDHASNSYSIDGQPVTDQQSKIFSNQLPEQAVQSIQVISGAPPAQYGDKTSLVIIVHTRSGEGVTTPTGSITSSYGSFGTAVGGFNIGYGGKDWGNFLLVNGQNSGRFLDTPEHAVMHDKGNEESAYDRIDYQFDPKDSMHLDLEYSRSWFQTPNTYDNLNVQNVVSGGSTADPVFANAGNADQRSKIGTFNIAPTWTRILSSNAILNLGVYVRRDGFNYYPSNNPLADLGPADLQQQSVAQQRSLLNAGVHSDLTWTHGVHTVKIGGDYNQTFLNEDFQLGIVNNLFNAPCVDAGGNPVYGYSSPANCPGDDSANPNYDSALAPYDLTRGGTPYHFNGHTDVKLLGVYAEDEIKTGNWFFNIGLRGDVYNGLSDASQAEPRISMAYTIKQTGTVLRASYARTLETPFNENLVLSSEGCANPVLNPLLACASGFATPLAPGYRNEFHAGLEQHFGKHIDFSADYIWKYTHNAYDFSVLGNTPITFPIEWHNSKIPGFAGRIDVVNFRHLLAYTVFSSVAARYFPPQVGGAGATVGQTGLPFRIDHDERFNQSTHIQYALPFKTAPWIGFNWRYDSGLVAGAVPCYNPLSHDPNSACASTSTILNGKPAIDLSSLTADQEFEAGLICNGVKATPGHPLPAVCPANELTSSLVKIPAPGTGDNDRNPPRIQPRSVFDLSLGDDDLFVRGNTRWSVQLTGVNIANKYALYNFLSTFSGTHYLTPRSLTAQIGFHF</sequence>
<dbReference type="InterPro" id="IPR013784">
    <property type="entry name" value="Carb-bd-like_fold"/>
</dbReference>
<dbReference type="RefSeq" id="WP_015897250.1">
    <property type="nucleotide sequence ID" value="NC_012483.1"/>
</dbReference>
<evidence type="ECO:0000313" key="7">
    <source>
        <dbReference type="Proteomes" id="UP000002207"/>
    </source>
</evidence>
<dbReference type="Gene3D" id="2.60.40.1120">
    <property type="entry name" value="Carboxypeptidase-like, regulatory domain"/>
    <property type="match status" value="1"/>
</dbReference>
<evidence type="ECO:0000256" key="3">
    <source>
        <dbReference type="ARBA" id="ARBA00023237"/>
    </source>
</evidence>
<evidence type="ECO:0000256" key="1">
    <source>
        <dbReference type="ARBA" id="ARBA00004442"/>
    </source>
</evidence>
<dbReference type="AlphaFoldDB" id="C1F9J4"/>
<dbReference type="HOGENOM" id="CLU_333674_0_0_0"/>
<dbReference type="EMBL" id="CP001472">
    <property type="protein sequence ID" value="ACO34463.1"/>
    <property type="molecule type" value="Genomic_DNA"/>
</dbReference>
<dbReference type="Pfam" id="PF13620">
    <property type="entry name" value="CarboxypepD_reg"/>
    <property type="match status" value="1"/>
</dbReference>
<dbReference type="Pfam" id="PF07715">
    <property type="entry name" value="Plug"/>
    <property type="match status" value="1"/>
</dbReference>
<dbReference type="KEGG" id="aca:ACP_2151"/>
<dbReference type="OrthoDB" id="100029at2"/>
<keyword evidence="7" id="KW-1185">Reference proteome</keyword>
<dbReference type="InterPro" id="IPR012910">
    <property type="entry name" value="Plug_dom"/>
</dbReference>
<feature type="domain" description="TonB-dependent receptor plug" evidence="5">
    <location>
        <begin position="137"/>
        <end position="227"/>
    </location>
</feature>
<evidence type="ECO:0000256" key="4">
    <source>
        <dbReference type="SAM" id="SignalP"/>
    </source>
</evidence>
<keyword evidence="3" id="KW-0998">Cell outer membrane</keyword>
<protein>
    <submittedName>
        <fullName evidence="6">Cna protein B-type domain protein</fullName>
    </submittedName>
</protein>
<dbReference type="GO" id="GO:0030246">
    <property type="term" value="F:carbohydrate binding"/>
    <property type="evidence" value="ECO:0007669"/>
    <property type="project" value="InterPro"/>
</dbReference>
<accession>C1F9J4</accession>